<protein>
    <recommendedName>
        <fullName evidence="8">Glucosyl-3-phosphoglycerate synthase</fullName>
        <ecNumber evidence="7">2.4.1.266</ecNumber>
    </recommendedName>
</protein>
<comment type="cofactor">
    <cofactor evidence="2">
        <name>Mg(2+)</name>
        <dbReference type="ChEBI" id="CHEBI:18420"/>
    </cofactor>
</comment>
<reference evidence="12 13" key="1">
    <citation type="submission" date="2020-07" db="EMBL/GenBank/DDBJ databases">
        <title>Sequencing the genomes of 1000 actinobacteria strains.</title>
        <authorList>
            <person name="Klenk H.-P."/>
        </authorList>
    </citation>
    <scope>NUCLEOTIDE SEQUENCE [LARGE SCALE GENOMIC DNA]</scope>
    <source>
        <strain evidence="12 13">DSM 19970</strain>
    </source>
</reference>
<dbReference type="Proteomes" id="UP000547973">
    <property type="component" value="Unassembled WGS sequence"/>
</dbReference>
<dbReference type="RefSeq" id="WP_152649521.1">
    <property type="nucleotide sequence ID" value="NZ_JACBZO010000001.1"/>
</dbReference>
<gene>
    <name evidence="12" type="ORF">BKA03_000195</name>
</gene>
<evidence type="ECO:0000256" key="4">
    <source>
        <dbReference type="ARBA" id="ARBA00022676"/>
    </source>
</evidence>
<dbReference type="AlphaFoldDB" id="A0A7Y9ZB48"/>
<sequence length="291" mass="29940">MSAAPKTTGSARRSAVRAPKSVAKAAAAAAASPSAAVLIVAHNQARRIAATVRASRAIPGVDLVLVVDDGSLDNTQDLARKAGAVVVRQSHRRGRATSIETGAAVIAMRDEEGATPRAVLLLEAGLGASASGAAPIVAAVVEQVADLAIALVGGPSRSTGASAGAARKAIASLSGWSPMQPLSKVRCLTREALEAAFPLARGAGLETAVTLDVIEAGLMVTEVPCDLKQRPSRRAGKALTRASQYRDVMMAISARRIRLSLRSTQHVVEDAFHVASRSGTVKVRRGKKGEE</sequence>
<evidence type="ECO:0000313" key="13">
    <source>
        <dbReference type="Proteomes" id="UP000547973"/>
    </source>
</evidence>
<dbReference type="PANTHER" id="PTHR48090:SF10">
    <property type="entry name" value="GLUCOSYL-3-PHOSPHOGLYCERATE SYNTHASE"/>
    <property type="match status" value="1"/>
</dbReference>
<dbReference type="Pfam" id="PF00535">
    <property type="entry name" value="Glycos_transf_2"/>
    <property type="match status" value="1"/>
</dbReference>
<evidence type="ECO:0000256" key="8">
    <source>
        <dbReference type="ARBA" id="ARBA00040894"/>
    </source>
</evidence>
<dbReference type="GO" id="GO:0016757">
    <property type="term" value="F:glycosyltransferase activity"/>
    <property type="evidence" value="ECO:0007669"/>
    <property type="project" value="UniProtKB-KW"/>
</dbReference>
<keyword evidence="4" id="KW-0328">Glycosyltransferase</keyword>
<dbReference type="Gene3D" id="3.90.550.10">
    <property type="entry name" value="Spore Coat Polysaccharide Biosynthesis Protein SpsA, Chain A"/>
    <property type="match status" value="1"/>
</dbReference>
<feature type="domain" description="Glycosyltransferase 2-like" evidence="11">
    <location>
        <begin position="37"/>
        <end position="104"/>
    </location>
</feature>
<evidence type="ECO:0000259" key="11">
    <source>
        <dbReference type="Pfam" id="PF00535"/>
    </source>
</evidence>
<evidence type="ECO:0000256" key="6">
    <source>
        <dbReference type="ARBA" id="ARBA00022842"/>
    </source>
</evidence>
<comment type="similarity">
    <text evidence="3">Belongs to the glycosyltransferase 2 family.</text>
</comment>
<evidence type="ECO:0000256" key="3">
    <source>
        <dbReference type="ARBA" id="ARBA00006739"/>
    </source>
</evidence>
<comment type="catalytic activity">
    <reaction evidence="10">
        <text>an NDP-alpha-D-glucose + (2R)-3-phosphoglycerate = (2R)-2-O-(alpha-D-glucopyranosyl)-3-phospho-glycerate + a ribonucleoside 5'-diphosphate + H(+)</text>
        <dbReference type="Rhea" id="RHEA:47244"/>
        <dbReference type="ChEBI" id="CHEBI:15378"/>
        <dbReference type="ChEBI" id="CHEBI:57930"/>
        <dbReference type="ChEBI" id="CHEBI:58272"/>
        <dbReference type="ChEBI" id="CHEBI:62600"/>
        <dbReference type="ChEBI" id="CHEBI:76533"/>
        <dbReference type="EC" id="2.4.1.266"/>
    </reaction>
    <physiologicalReaction direction="left-to-right" evidence="10">
        <dbReference type="Rhea" id="RHEA:47245"/>
    </physiologicalReaction>
</comment>
<dbReference type="InterPro" id="IPR050256">
    <property type="entry name" value="Glycosyltransferase_2"/>
</dbReference>
<evidence type="ECO:0000256" key="10">
    <source>
        <dbReference type="ARBA" id="ARBA00048997"/>
    </source>
</evidence>
<evidence type="ECO:0000256" key="7">
    <source>
        <dbReference type="ARBA" id="ARBA00039022"/>
    </source>
</evidence>
<comment type="caution">
    <text evidence="12">The sequence shown here is derived from an EMBL/GenBank/DDBJ whole genome shotgun (WGS) entry which is preliminary data.</text>
</comment>
<dbReference type="InterPro" id="IPR029044">
    <property type="entry name" value="Nucleotide-diphossugar_trans"/>
</dbReference>
<evidence type="ECO:0000256" key="2">
    <source>
        <dbReference type="ARBA" id="ARBA00001946"/>
    </source>
</evidence>
<dbReference type="EC" id="2.4.1.266" evidence="7"/>
<evidence type="ECO:0000256" key="5">
    <source>
        <dbReference type="ARBA" id="ARBA00022679"/>
    </source>
</evidence>
<evidence type="ECO:0000256" key="9">
    <source>
        <dbReference type="ARBA" id="ARBA00048689"/>
    </source>
</evidence>
<name>A0A7Y9ZB48_9MICO</name>
<proteinExistence type="inferred from homology"/>
<dbReference type="InterPro" id="IPR001173">
    <property type="entry name" value="Glyco_trans_2-like"/>
</dbReference>
<organism evidence="12 13">
    <name type="scientific">Demequina lutea</name>
    <dbReference type="NCBI Taxonomy" id="431489"/>
    <lineage>
        <taxon>Bacteria</taxon>
        <taxon>Bacillati</taxon>
        <taxon>Actinomycetota</taxon>
        <taxon>Actinomycetes</taxon>
        <taxon>Micrococcales</taxon>
        <taxon>Demequinaceae</taxon>
        <taxon>Demequina</taxon>
    </lineage>
</organism>
<dbReference type="EMBL" id="JACBZO010000001">
    <property type="protein sequence ID" value="NYI40076.1"/>
    <property type="molecule type" value="Genomic_DNA"/>
</dbReference>
<accession>A0A7Y9ZB48</accession>
<dbReference type="OrthoDB" id="9810303at2"/>
<comment type="catalytic activity">
    <reaction evidence="9">
        <text>(2R)-3-phosphoglycerate + UDP-alpha-D-glucose = (2R)-2-O-(alpha-D-glucopyranosyl)-3-phospho-glycerate + UDP + H(+)</text>
        <dbReference type="Rhea" id="RHEA:31319"/>
        <dbReference type="ChEBI" id="CHEBI:15378"/>
        <dbReference type="ChEBI" id="CHEBI:58223"/>
        <dbReference type="ChEBI" id="CHEBI:58272"/>
        <dbReference type="ChEBI" id="CHEBI:58885"/>
        <dbReference type="ChEBI" id="CHEBI:62600"/>
        <dbReference type="EC" id="2.4.1.266"/>
    </reaction>
    <physiologicalReaction direction="left-to-right" evidence="9">
        <dbReference type="Rhea" id="RHEA:31320"/>
    </physiologicalReaction>
</comment>
<evidence type="ECO:0000313" key="12">
    <source>
        <dbReference type="EMBL" id="NYI40076.1"/>
    </source>
</evidence>
<comment type="cofactor">
    <cofactor evidence="1">
        <name>Mn(2+)</name>
        <dbReference type="ChEBI" id="CHEBI:29035"/>
    </cofactor>
</comment>
<keyword evidence="13" id="KW-1185">Reference proteome</keyword>
<dbReference type="PANTHER" id="PTHR48090">
    <property type="entry name" value="UNDECAPRENYL-PHOSPHATE 4-DEOXY-4-FORMAMIDO-L-ARABINOSE TRANSFERASE-RELATED"/>
    <property type="match status" value="1"/>
</dbReference>
<evidence type="ECO:0000256" key="1">
    <source>
        <dbReference type="ARBA" id="ARBA00001936"/>
    </source>
</evidence>
<dbReference type="SUPFAM" id="SSF53448">
    <property type="entry name" value="Nucleotide-diphospho-sugar transferases"/>
    <property type="match status" value="1"/>
</dbReference>
<keyword evidence="6" id="KW-0460">Magnesium</keyword>
<keyword evidence="5" id="KW-0808">Transferase</keyword>